<keyword evidence="8" id="KW-0325">Glycoprotein</keyword>
<dbReference type="PRINTS" id="PR01349">
    <property type="entry name" value="WNTPROTEIN"/>
</dbReference>
<dbReference type="InterPro" id="IPR005817">
    <property type="entry name" value="Wnt"/>
</dbReference>
<evidence type="ECO:0000256" key="2">
    <source>
        <dbReference type="ARBA" id="ARBA00005683"/>
    </source>
</evidence>
<protein>
    <recommendedName>
        <fullName evidence="10">Protein Wnt</fullName>
    </recommendedName>
</protein>
<dbReference type="CDD" id="cd19336">
    <property type="entry name" value="Wnt_Wnt4"/>
    <property type="match status" value="1"/>
</dbReference>
<evidence type="ECO:0000256" key="9">
    <source>
        <dbReference type="ARBA" id="ARBA00023288"/>
    </source>
</evidence>
<evidence type="ECO:0000313" key="13">
    <source>
        <dbReference type="Proteomes" id="UP001266305"/>
    </source>
</evidence>
<accession>A0ABQ9V9T9</accession>
<evidence type="ECO:0000256" key="11">
    <source>
        <dbReference type="SAM" id="MobiDB-lite"/>
    </source>
</evidence>
<dbReference type="Pfam" id="PF00110">
    <property type="entry name" value="wnt"/>
    <property type="match status" value="2"/>
</dbReference>
<evidence type="ECO:0000256" key="6">
    <source>
        <dbReference type="ARBA" id="ARBA00022687"/>
    </source>
</evidence>
<proteinExistence type="inferred from homology"/>
<feature type="region of interest" description="Disordered" evidence="11">
    <location>
        <begin position="203"/>
        <end position="233"/>
    </location>
</feature>
<dbReference type="SMART" id="SM00097">
    <property type="entry name" value="WNT1"/>
    <property type="match status" value="1"/>
</dbReference>
<dbReference type="EMBL" id="JASSZA010000007">
    <property type="protein sequence ID" value="KAK2106128.1"/>
    <property type="molecule type" value="Genomic_DNA"/>
</dbReference>
<evidence type="ECO:0000313" key="12">
    <source>
        <dbReference type="EMBL" id="KAK2106128.1"/>
    </source>
</evidence>
<dbReference type="PROSITE" id="PS00246">
    <property type="entry name" value="WNT1"/>
    <property type="match status" value="1"/>
</dbReference>
<keyword evidence="5" id="KW-0272">Extracellular matrix</keyword>
<keyword evidence="7" id="KW-1015">Disulfide bond</keyword>
<keyword evidence="6 10" id="KW-0879">Wnt signaling pathway</keyword>
<keyword evidence="9" id="KW-0449">Lipoprotein</keyword>
<keyword evidence="3 10" id="KW-0217">Developmental protein</keyword>
<feature type="region of interest" description="Disordered" evidence="11">
    <location>
        <begin position="24"/>
        <end position="43"/>
    </location>
</feature>
<dbReference type="Proteomes" id="UP001266305">
    <property type="component" value="Unassembled WGS sequence"/>
</dbReference>
<evidence type="ECO:0000256" key="8">
    <source>
        <dbReference type="ARBA" id="ARBA00023180"/>
    </source>
</evidence>
<comment type="function">
    <text evidence="10">Ligand for members of the frizzled family of seven transmembrane receptors.</text>
</comment>
<dbReference type="PANTHER" id="PTHR12027:SF101">
    <property type="entry name" value="PROTEIN WNT-4"/>
    <property type="match status" value="1"/>
</dbReference>
<reference evidence="12 13" key="1">
    <citation type="submission" date="2023-05" db="EMBL/GenBank/DDBJ databases">
        <title>B98-5 Cell Line De Novo Hybrid Assembly: An Optical Mapping Approach.</title>
        <authorList>
            <person name="Kananen K."/>
            <person name="Auerbach J.A."/>
            <person name="Kautto E."/>
            <person name="Blachly J.S."/>
        </authorList>
    </citation>
    <scope>NUCLEOTIDE SEQUENCE [LARGE SCALE GENOMIC DNA]</scope>
    <source>
        <strain evidence="12">B95-8</strain>
        <tissue evidence="12">Cell line</tissue>
    </source>
</reference>
<dbReference type="InterPro" id="IPR018161">
    <property type="entry name" value="Wnt_CS"/>
</dbReference>
<dbReference type="Gene3D" id="3.30.2460.20">
    <property type="match status" value="1"/>
</dbReference>
<dbReference type="InterPro" id="IPR043158">
    <property type="entry name" value="Wnt_C"/>
</dbReference>
<evidence type="ECO:0000256" key="4">
    <source>
        <dbReference type="ARBA" id="ARBA00022525"/>
    </source>
</evidence>
<evidence type="ECO:0000256" key="7">
    <source>
        <dbReference type="ARBA" id="ARBA00023157"/>
    </source>
</evidence>
<dbReference type="PANTHER" id="PTHR12027">
    <property type="entry name" value="WNT RELATED"/>
    <property type="match status" value="1"/>
</dbReference>
<keyword evidence="13" id="KW-1185">Reference proteome</keyword>
<evidence type="ECO:0000256" key="10">
    <source>
        <dbReference type="RuleBase" id="RU003500"/>
    </source>
</evidence>
<sequence length="406" mass="44407">MMLLLTSTNLQKTPFQAVEAPLLQPSPPTLAQNGQARAESRQWRVGGGHYRQLKAKPRTGRPEWSGTELPPTPVLSLYCLCTREAAFVYAISSAGVAFAVTRACSSGELEKCGCDRTVHGVSPEGFQWSGCSDNIAYGVAFSQSFVDVRERSKGASSSRALMNLHNNEAGRKDTILSASLSSIPSVPSAGAVPYSPIPILLSSPVPQNSKRKHESKSDCSVSPRDPDSLLSASRAPPLHHLMAPLPYPLPQAILTHMRVECKCHGVSGSCEVKTCWRAVPPFRQVGHALKEKFDGATEVEPRRVGSSRALVPRNAQFKPHTDEDLVYLEPSPDFCEQDMRSGVLGTRGRTCNKTSKAIDGCELLCCGRGFHTVQVELAERCSCKFHWCCFVKCRQCQRLVELHTCR</sequence>
<evidence type="ECO:0000256" key="1">
    <source>
        <dbReference type="ARBA" id="ARBA00004498"/>
    </source>
</evidence>
<organism evidence="12 13">
    <name type="scientific">Saguinus oedipus</name>
    <name type="common">Cotton-top tamarin</name>
    <name type="synonym">Oedipomidas oedipus</name>
    <dbReference type="NCBI Taxonomy" id="9490"/>
    <lineage>
        <taxon>Eukaryota</taxon>
        <taxon>Metazoa</taxon>
        <taxon>Chordata</taxon>
        <taxon>Craniata</taxon>
        <taxon>Vertebrata</taxon>
        <taxon>Euteleostomi</taxon>
        <taxon>Mammalia</taxon>
        <taxon>Eutheria</taxon>
        <taxon>Euarchontoglires</taxon>
        <taxon>Primates</taxon>
        <taxon>Haplorrhini</taxon>
        <taxon>Platyrrhini</taxon>
        <taxon>Cebidae</taxon>
        <taxon>Callitrichinae</taxon>
        <taxon>Saguinus</taxon>
    </lineage>
</organism>
<comment type="subcellular location">
    <subcellularLocation>
        <location evidence="1 10">Secreted</location>
        <location evidence="1 10">Extracellular space</location>
        <location evidence="1 10">Extracellular matrix</location>
    </subcellularLocation>
</comment>
<gene>
    <name evidence="12" type="primary">WNT4</name>
    <name evidence="12" type="ORF">P7K49_015642</name>
</gene>
<comment type="similarity">
    <text evidence="2 10">Belongs to the Wnt family.</text>
</comment>
<evidence type="ECO:0000256" key="5">
    <source>
        <dbReference type="ARBA" id="ARBA00022530"/>
    </source>
</evidence>
<keyword evidence="4" id="KW-0964">Secreted</keyword>
<name>A0ABQ9V9T9_SAGOE</name>
<evidence type="ECO:0000256" key="3">
    <source>
        <dbReference type="ARBA" id="ARBA00022473"/>
    </source>
</evidence>
<comment type="caution">
    <text evidence="12">The sequence shown here is derived from an EMBL/GenBank/DDBJ whole genome shotgun (WGS) entry which is preliminary data.</text>
</comment>